<organism evidence="1 2">
    <name type="scientific">Nesidiocoris tenuis</name>
    <dbReference type="NCBI Taxonomy" id="355587"/>
    <lineage>
        <taxon>Eukaryota</taxon>
        <taxon>Metazoa</taxon>
        <taxon>Ecdysozoa</taxon>
        <taxon>Arthropoda</taxon>
        <taxon>Hexapoda</taxon>
        <taxon>Insecta</taxon>
        <taxon>Pterygota</taxon>
        <taxon>Neoptera</taxon>
        <taxon>Paraneoptera</taxon>
        <taxon>Hemiptera</taxon>
        <taxon>Heteroptera</taxon>
        <taxon>Panheteroptera</taxon>
        <taxon>Cimicomorpha</taxon>
        <taxon>Miridae</taxon>
        <taxon>Dicyphina</taxon>
        <taxon>Nesidiocoris</taxon>
    </lineage>
</organism>
<keyword evidence="2" id="KW-1185">Reference proteome</keyword>
<evidence type="ECO:0000313" key="2">
    <source>
        <dbReference type="Proteomes" id="UP000479000"/>
    </source>
</evidence>
<reference evidence="1 2" key="1">
    <citation type="submission" date="2020-02" db="EMBL/GenBank/DDBJ databases">
        <authorList>
            <person name="Ferguson B K."/>
        </authorList>
    </citation>
    <scope>NUCLEOTIDE SEQUENCE [LARGE SCALE GENOMIC DNA]</scope>
</reference>
<name>A0A6H5GME3_9HEMI</name>
<protein>
    <submittedName>
        <fullName evidence="1">Uncharacterized protein</fullName>
    </submittedName>
</protein>
<gene>
    <name evidence="1" type="ORF">NTEN_LOCUS8566</name>
</gene>
<accession>A0A6H5GME3</accession>
<dbReference type="EMBL" id="CADCXU010012889">
    <property type="protein sequence ID" value="CAB0002779.1"/>
    <property type="molecule type" value="Genomic_DNA"/>
</dbReference>
<feature type="non-terminal residue" evidence="1">
    <location>
        <position position="77"/>
    </location>
</feature>
<evidence type="ECO:0000313" key="1">
    <source>
        <dbReference type="EMBL" id="CAB0002779.1"/>
    </source>
</evidence>
<proteinExistence type="predicted"/>
<sequence>MNKMIKRAATTTAMSIALVMGMSFVCCFMVVLPAREKQVCALRYLNGLRISQWRDSGGIVKIGTDVPRCKLEPNYPQ</sequence>
<dbReference type="Proteomes" id="UP000479000">
    <property type="component" value="Unassembled WGS sequence"/>
</dbReference>
<dbReference type="AlphaFoldDB" id="A0A6H5GME3"/>